<dbReference type="GO" id="GO:0016538">
    <property type="term" value="F:cyclin-dependent protein serine/threonine kinase regulator activity"/>
    <property type="evidence" value="ECO:0007669"/>
    <property type="project" value="InterPro"/>
</dbReference>
<dbReference type="CDD" id="cd20534">
    <property type="entry name" value="CYCLIN_CCNM_CCNQ_rpt1"/>
    <property type="match status" value="1"/>
</dbReference>
<dbReference type="InterPro" id="IPR006671">
    <property type="entry name" value="Cyclin_N"/>
</dbReference>
<dbReference type="EMBL" id="CAJFCV020000004">
    <property type="protein sequence ID" value="CAG9117488.1"/>
    <property type="molecule type" value="Genomic_DNA"/>
</dbReference>
<evidence type="ECO:0000259" key="2">
    <source>
        <dbReference type="Pfam" id="PF00134"/>
    </source>
</evidence>
<dbReference type="SMR" id="A0A1I7S4Y0"/>
<keyword evidence="6" id="KW-1185">Reference proteome</keyword>
<dbReference type="WBParaSite" id="BXY_0806400.1">
    <property type="protein sequence ID" value="BXY_0806400.1"/>
    <property type="gene ID" value="BXY_0806400"/>
</dbReference>
<dbReference type="GO" id="GO:0006357">
    <property type="term" value="P:regulation of transcription by RNA polymerase II"/>
    <property type="evidence" value="ECO:0007669"/>
    <property type="project" value="InterPro"/>
</dbReference>
<dbReference type="InterPro" id="IPR048055">
    <property type="entry name" value="Cyclin-Q_first_cyclin_box"/>
</dbReference>
<proteinExistence type="predicted"/>
<dbReference type="InterPro" id="IPR036915">
    <property type="entry name" value="Cyclin-like_sf"/>
</dbReference>
<dbReference type="PANTHER" id="PTHR10026">
    <property type="entry name" value="CYCLIN"/>
    <property type="match status" value="1"/>
</dbReference>
<evidence type="ECO:0000313" key="5">
    <source>
        <dbReference type="Proteomes" id="UP000095284"/>
    </source>
</evidence>
<dbReference type="Proteomes" id="UP000582659">
    <property type="component" value="Unassembled WGS sequence"/>
</dbReference>
<name>A0A1I7S4Y0_BURXY</name>
<keyword evidence="1" id="KW-0195">Cyclin</keyword>
<reference evidence="7" key="1">
    <citation type="submission" date="2016-11" db="UniProtKB">
        <authorList>
            <consortium name="WormBaseParasite"/>
        </authorList>
    </citation>
    <scope>IDENTIFICATION</scope>
</reference>
<dbReference type="EMBL" id="CAJFDI010000004">
    <property type="protein sequence ID" value="CAD5227330.1"/>
    <property type="molecule type" value="Genomic_DNA"/>
</dbReference>
<dbReference type="AlphaFoldDB" id="A0A1I7S4Y0"/>
<dbReference type="Proteomes" id="UP000659654">
    <property type="component" value="Unassembled WGS sequence"/>
</dbReference>
<accession>A0A1I7S4Y0</accession>
<dbReference type="Gene3D" id="1.10.472.10">
    <property type="entry name" value="Cyclin-like"/>
    <property type="match status" value="1"/>
</dbReference>
<dbReference type="InterPro" id="IPR043198">
    <property type="entry name" value="Cyclin/Ssn8"/>
</dbReference>
<evidence type="ECO:0000313" key="7">
    <source>
        <dbReference type="WBParaSite" id="BXY_0806400.1"/>
    </source>
</evidence>
<evidence type="ECO:0000313" key="6">
    <source>
        <dbReference type="Proteomes" id="UP000659654"/>
    </source>
</evidence>
<evidence type="ECO:0000256" key="1">
    <source>
        <dbReference type="ARBA" id="ARBA00023127"/>
    </source>
</evidence>
<dbReference type="Proteomes" id="UP000095284">
    <property type="component" value="Unplaced"/>
</dbReference>
<reference evidence="4" key="2">
    <citation type="submission" date="2020-08" db="EMBL/GenBank/DDBJ databases">
        <authorList>
            <person name="Kikuchi T."/>
        </authorList>
    </citation>
    <scope>NUCLEOTIDE SEQUENCE</scope>
    <source>
        <strain evidence="3">Ka4C1</strain>
    </source>
</reference>
<dbReference type="SUPFAM" id="SSF47954">
    <property type="entry name" value="Cyclin-like"/>
    <property type="match status" value="1"/>
</dbReference>
<dbReference type="eggNOG" id="KOG0834">
    <property type="taxonomic scope" value="Eukaryota"/>
</dbReference>
<gene>
    <name evidence="3" type="ORF">BXYJ_LOCUS9875</name>
</gene>
<feature type="domain" description="Cyclin N-terminal" evidence="2">
    <location>
        <begin position="7"/>
        <end position="114"/>
    </location>
</feature>
<dbReference type="Pfam" id="PF00134">
    <property type="entry name" value="Cyclin_N"/>
    <property type="match status" value="1"/>
</dbReference>
<evidence type="ECO:0000313" key="3">
    <source>
        <dbReference type="EMBL" id="CAD5227330.1"/>
    </source>
</evidence>
<dbReference type="OrthoDB" id="79090at2759"/>
<sequence>MTRERKFLEYIVELGIRLEARTLTISYACVYYHKCHEKLPEEMCRHTVASTCMSLAAKTTNDNRLRLKSIVSVAYRILHPEQPPIPLNELEAALRQSLIDLEPIVLRFLGFDLTADLPHHLVYTISSILKDFYSSKFEKCPKYDTVVATLLQDVSVDPQFFSDHSSLTAALIIVALGIQIAKVEIKERAWVSLFSDSLSISRLQRLKRRFVKYVYNQDG</sequence>
<organism evidence="5 7">
    <name type="scientific">Bursaphelenchus xylophilus</name>
    <name type="common">Pinewood nematode worm</name>
    <name type="synonym">Aphelenchoides xylophilus</name>
    <dbReference type="NCBI Taxonomy" id="6326"/>
    <lineage>
        <taxon>Eukaryota</taxon>
        <taxon>Metazoa</taxon>
        <taxon>Ecdysozoa</taxon>
        <taxon>Nematoda</taxon>
        <taxon>Chromadorea</taxon>
        <taxon>Rhabditida</taxon>
        <taxon>Tylenchina</taxon>
        <taxon>Tylenchomorpha</taxon>
        <taxon>Aphelenchoidea</taxon>
        <taxon>Aphelenchoididae</taxon>
        <taxon>Bursaphelenchus</taxon>
    </lineage>
</organism>
<evidence type="ECO:0000313" key="4">
    <source>
        <dbReference type="EMBL" id="CAG9117488.1"/>
    </source>
</evidence>
<protein>
    <submittedName>
        <fullName evidence="3">(pine wood nematode) hypothetical protein</fullName>
    </submittedName>
    <submittedName>
        <fullName evidence="7">Cyclin N-terminal domain-containing protein</fullName>
    </submittedName>
</protein>